<dbReference type="PANTHER" id="PTHR30532">
    <property type="entry name" value="IRON III DICITRATE-BINDING PERIPLASMIC PROTEIN"/>
    <property type="match status" value="1"/>
</dbReference>
<dbReference type="EMBL" id="JADBHS010000011">
    <property type="protein sequence ID" value="MBE2986771.1"/>
    <property type="molecule type" value="Genomic_DNA"/>
</dbReference>
<feature type="chain" id="PRO_5044793955" evidence="7">
    <location>
        <begin position="17"/>
        <end position="282"/>
    </location>
</feature>
<sequence length="282" mass="31475">MKFLVLLALLFGVLHAQIKVVSTDWTAAEILKFIGYKPSAVGDKNSYKIWVGEPDLGEDVVDLGLRMQPNIERLIKLDPDIVIVPSFFSFNITALAKHLSNTKIIVIDAYKSGNLEENLKEATLEISKLVNKENEAKNLLDGNDKFFNSLSAKVTNLKDDTFAVIQFIDSKRVRIYGTNSIYGITLSKLGLKNALSNEFETNLWGIATIPVTSLFKLPKNTKAVIIKPNPINLKEQIKFNSLFASLDMFKDYVELEPVWGAGAYLSMQKFAKALISLLGDKQ</sequence>
<dbReference type="Gene3D" id="3.40.50.1980">
    <property type="entry name" value="Nitrogenase molybdenum iron protein domain"/>
    <property type="match status" value="2"/>
</dbReference>
<keyword evidence="4" id="KW-0406">Ion transport</keyword>
<dbReference type="AlphaFoldDB" id="A0ABD4JJS9"/>
<dbReference type="GO" id="GO:0030313">
    <property type="term" value="C:cell envelope"/>
    <property type="evidence" value="ECO:0007669"/>
    <property type="project" value="UniProtKB-SubCell"/>
</dbReference>
<evidence type="ECO:0000256" key="1">
    <source>
        <dbReference type="ARBA" id="ARBA00004196"/>
    </source>
</evidence>
<dbReference type="Pfam" id="PF01497">
    <property type="entry name" value="Peripla_BP_2"/>
    <property type="match status" value="1"/>
</dbReference>
<feature type="signal peptide" evidence="7">
    <location>
        <begin position="1"/>
        <end position="16"/>
    </location>
</feature>
<feature type="domain" description="Fe/B12 periplasmic-binding" evidence="8">
    <location>
        <begin position="19"/>
        <end position="282"/>
    </location>
</feature>
<gene>
    <name evidence="9" type="ORF">CCAL12919_06485</name>
</gene>
<organism evidence="9 10">
    <name type="scientific">Campylobacter californiensis</name>
    <dbReference type="NCBI Taxonomy" id="1032243"/>
    <lineage>
        <taxon>Bacteria</taxon>
        <taxon>Pseudomonadati</taxon>
        <taxon>Campylobacterota</taxon>
        <taxon>Epsilonproteobacteria</taxon>
        <taxon>Campylobacterales</taxon>
        <taxon>Campylobacteraceae</taxon>
        <taxon>Campylobacter</taxon>
    </lineage>
</organism>
<name>A0ABD4JJS9_9BACT</name>
<dbReference type="SUPFAM" id="SSF53807">
    <property type="entry name" value="Helical backbone' metal receptor"/>
    <property type="match status" value="1"/>
</dbReference>
<dbReference type="RefSeq" id="WP_336613485.1">
    <property type="nucleotide sequence ID" value="NZ_JADBHS010000011.1"/>
</dbReference>
<evidence type="ECO:0000259" key="8">
    <source>
        <dbReference type="PROSITE" id="PS50983"/>
    </source>
</evidence>
<evidence type="ECO:0000256" key="2">
    <source>
        <dbReference type="ARBA" id="ARBA00008814"/>
    </source>
</evidence>
<evidence type="ECO:0000256" key="5">
    <source>
        <dbReference type="ARBA" id="ARBA00022729"/>
    </source>
</evidence>
<keyword evidence="4" id="KW-0410">Iron transport</keyword>
<dbReference type="InterPro" id="IPR002491">
    <property type="entry name" value="ABC_transptr_periplasmic_BD"/>
</dbReference>
<evidence type="ECO:0000256" key="6">
    <source>
        <dbReference type="SAM" id="Coils"/>
    </source>
</evidence>
<proteinExistence type="inferred from homology"/>
<evidence type="ECO:0000256" key="7">
    <source>
        <dbReference type="SAM" id="SignalP"/>
    </source>
</evidence>
<accession>A0ABD4JJS9</accession>
<dbReference type="PANTHER" id="PTHR30532:SF1">
    <property type="entry name" value="IRON(3+)-HYDROXAMATE-BINDING PROTEIN FHUD"/>
    <property type="match status" value="1"/>
</dbReference>
<reference evidence="9 10" key="1">
    <citation type="submission" date="2020-10" db="EMBL/GenBank/DDBJ databases">
        <title>Campylobacter californiensis sp. nov. isolated from cattle and feral swine in California.</title>
        <authorList>
            <person name="Miller W.G."/>
        </authorList>
    </citation>
    <scope>NUCLEOTIDE SEQUENCE [LARGE SCALE GENOMIC DNA]</scope>
    <source>
        <strain evidence="9 10">RM12919</strain>
    </source>
</reference>
<dbReference type="InterPro" id="IPR051313">
    <property type="entry name" value="Bact_iron-sidero_bind"/>
</dbReference>
<evidence type="ECO:0000256" key="4">
    <source>
        <dbReference type="ARBA" id="ARBA00022496"/>
    </source>
</evidence>
<keyword evidence="6" id="KW-0175">Coiled coil</keyword>
<keyword evidence="5 7" id="KW-0732">Signal</keyword>
<keyword evidence="3" id="KW-0813">Transport</keyword>
<comment type="caution">
    <text evidence="9">The sequence shown here is derived from an EMBL/GenBank/DDBJ whole genome shotgun (WGS) entry which is preliminary data.</text>
</comment>
<dbReference type="PROSITE" id="PS50983">
    <property type="entry name" value="FE_B12_PBP"/>
    <property type="match status" value="1"/>
</dbReference>
<dbReference type="Proteomes" id="UP001318760">
    <property type="component" value="Unassembled WGS sequence"/>
</dbReference>
<evidence type="ECO:0000313" key="9">
    <source>
        <dbReference type="EMBL" id="MBE2986771.1"/>
    </source>
</evidence>
<dbReference type="PRINTS" id="PR01715">
    <property type="entry name" value="FERRIBNDNGPP"/>
</dbReference>
<keyword evidence="4" id="KW-0408">Iron</keyword>
<evidence type="ECO:0000256" key="3">
    <source>
        <dbReference type="ARBA" id="ARBA00022448"/>
    </source>
</evidence>
<feature type="coiled-coil region" evidence="6">
    <location>
        <begin position="112"/>
        <end position="139"/>
    </location>
</feature>
<comment type="subcellular location">
    <subcellularLocation>
        <location evidence="1">Cell envelope</location>
    </subcellularLocation>
</comment>
<dbReference type="GO" id="GO:1901678">
    <property type="term" value="P:iron coordination entity transport"/>
    <property type="evidence" value="ECO:0007669"/>
    <property type="project" value="UniProtKB-ARBA"/>
</dbReference>
<evidence type="ECO:0000313" key="10">
    <source>
        <dbReference type="Proteomes" id="UP001318760"/>
    </source>
</evidence>
<comment type="similarity">
    <text evidence="2">Belongs to the bacterial solute-binding protein 8 family.</text>
</comment>
<protein>
    <submittedName>
        <fullName evidence="9">ABC transporter substrate-binding protein</fullName>
    </submittedName>
</protein>